<evidence type="ECO:0000313" key="1">
    <source>
        <dbReference type="EMBL" id="PNG95080.1"/>
    </source>
</evidence>
<protein>
    <submittedName>
        <fullName evidence="1">Uncharacterized protein</fullName>
    </submittedName>
</protein>
<evidence type="ECO:0000313" key="2">
    <source>
        <dbReference type="Proteomes" id="UP000236520"/>
    </source>
</evidence>
<dbReference type="EMBL" id="LJIW01000001">
    <property type="protein sequence ID" value="PNG95080.1"/>
    <property type="molecule type" value="Genomic_DNA"/>
</dbReference>
<dbReference type="AlphaFoldDB" id="A0A2J7Z477"/>
<sequence>MSSEMDVSEVDVFRGPCASHCGVHGVAAARAGKRPRRRPVAAVRSVAWSWSWSRPRNRNRTRTRNRSRP</sequence>
<reference evidence="1 2" key="1">
    <citation type="submission" date="2015-09" db="EMBL/GenBank/DDBJ databases">
        <title>Genome sequence, genome mining and natural product profiling of a biocontrol bacterium Streptomyces malaysiensis F913.</title>
        <authorList>
            <person name="Xu Y."/>
            <person name="Wei J."/>
            <person name="Xie J."/>
            <person name="Li T."/>
            <person name="Zhou Z."/>
        </authorList>
    </citation>
    <scope>NUCLEOTIDE SEQUENCE [LARGE SCALE GENOMIC DNA]</scope>
    <source>
        <strain evidence="1 2">F913</strain>
    </source>
</reference>
<accession>A0A2J7Z477</accession>
<proteinExistence type="predicted"/>
<keyword evidence="2" id="KW-1185">Reference proteome</keyword>
<dbReference type="Proteomes" id="UP000236520">
    <property type="component" value="Unassembled WGS sequence"/>
</dbReference>
<name>A0A2J7Z477_STRMQ</name>
<comment type="caution">
    <text evidence="1">The sequence shown here is derived from an EMBL/GenBank/DDBJ whole genome shotgun (WGS) entry which is preliminary data.</text>
</comment>
<organism evidence="1 2">
    <name type="scientific">Streptomyces malaysiensis</name>
    <dbReference type="NCBI Taxonomy" id="92644"/>
    <lineage>
        <taxon>Bacteria</taxon>
        <taxon>Bacillati</taxon>
        <taxon>Actinomycetota</taxon>
        <taxon>Actinomycetes</taxon>
        <taxon>Kitasatosporales</taxon>
        <taxon>Streptomycetaceae</taxon>
        <taxon>Streptomyces</taxon>
        <taxon>Streptomyces violaceusniger group</taxon>
    </lineage>
</organism>
<gene>
    <name evidence="1" type="ORF">SMF913_11105</name>
</gene>